<keyword evidence="3" id="KW-0472">Membrane</keyword>
<comment type="caution">
    <text evidence="5">The sequence shown here is derived from an EMBL/GenBank/DDBJ whole genome shotgun (WGS) entry which is preliminary data.</text>
</comment>
<evidence type="ECO:0000313" key="5">
    <source>
        <dbReference type="EMBL" id="MBP3950257.1"/>
    </source>
</evidence>
<feature type="transmembrane region" description="Helical" evidence="3">
    <location>
        <begin position="130"/>
        <end position="152"/>
    </location>
</feature>
<evidence type="ECO:0000256" key="3">
    <source>
        <dbReference type="SAM" id="Phobius"/>
    </source>
</evidence>
<evidence type="ECO:0000259" key="4">
    <source>
        <dbReference type="Pfam" id="PF01757"/>
    </source>
</evidence>
<dbReference type="InterPro" id="IPR052734">
    <property type="entry name" value="Nod_factor_acetyltransferase"/>
</dbReference>
<evidence type="ECO:0000313" key="6">
    <source>
        <dbReference type="Proteomes" id="UP000678228"/>
    </source>
</evidence>
<organism evidence="5 6">
    <name type="scientific">Halalkalibacter suaedae</name>
    <dbReference type="NCBI Taxonomy" id="2822140"/>
    <lineage>
        <taxon>Bacteria</taxon>
        <taxon>Bacillati</taxon>
        <taxon>Bacillota</taxon>
        <taxon>Bacilli</taxon>
        <taxon>Bacillales</taxon>
        <taxon>Bacillaceae</taxon>
        <taxon>Halalkalibacter</taxon>
    </lineage>
</organism>
<keyword evidence="6" id="KW-1185">Reference proteome</keyword>
<comment type="similarity">
    <text evidence="2">Belongs to the acyltransferase 3 family.</text>
</comment>
<comment type="subcellular location">
    <subcellularLocation>
        <location evidence="1">Membrane</location>
    </subcellularLocation>
</comment>
<dbReference type="RefSeq" id="WP_210595863.1">
    <property type="nucleotide sequence ID" value="NZ_JAGKSQ010000001.1"/>
</dbReference>
<dbReference type="AlphaFoldDB" id="A0A940WTP6"/>
<dbReference type="GO" id="GO:0016747">
    <property type="term" value="F:acyltransferase activity, transferring groups other than amino-acyl groups"/>
    <property type="evidence" value="ECO:0007669"/>
    <property type="project" value="InterPro"/>
</dbReference>
<reference evidence="5" key="1">
    <citation type="submission" date="2021-03" db="EMBL/GenBank/DDBJ databases">
        <title>Bacillus suaedae sp. nov., isolated from Suaeda aralocaspica.</title>
        <authorList>
            <person name="Lei R.F.R."/>
        </authorList>
    </citation>
    <scope>NUCLEOTIDE SEQUENCE</scope>
    <source>
        <strain evidence="5">YZJH907-2</strain>
    </source>
</reference>
<gene>
    <name evidence="5" type="ORF">J7W16_03860</name>
</gene>
<name>A0A940WTP6_9BACI</name>
<feature type="transmembrane region" description="Helical" evidence="3">
    <location>
        <begin position="225"/>
        <end position="249"/>
    </location>
</feature>
<dbReference type="PANTHER" id="PTHR37312:SF1">
    <property type="entry name" value="MEMBRANE-BOUND ACYLTRANSFERASE YKRP-RELATED"/>
    <property type="match status" value="1"/>
</dbReference>
<evidence type="ECO:0000256" key="1">
    <source>
        <dbReference type="ARBA" id="ARBA00004370"/>
    </source>
</evidence>
<proteinExistence type="inferred from homology"/>
<feature type="transmembrane region" description="Helical" evidence="3">
    <location>
        <begin position="105"/>
        <end position="123"/>
    </location>
</feature>
<dbReference type="InterPro" id="IPR002656">
    <property type="entry name" value="Acyl_transf_3_dom"/>
</dbReference>
<protein>
    <submittedName>
        <fullName evidence="5">Acyltransferase family protein</fullName>
    </submittedName>
</protein>
<feature type="transmembrane region" description="Helical" evidence="3">
    <location>
        <begin position="73"/>
        <end position="93"/>
    </location>
</feature>
<feature type="transmembrane region" description="Helical" evidence="3">
    <location>
        <begin position="261"/>
        <end position="282"/>
    </location>
</feature>
<feature type="domain" description="Acyltransferase 3" evidence="4">
    <location>
        <begin position="7"/>
        <end position="303"/>
    </location>
</feature>
<evidence type="ECO:0000256" key="2">
    <source>
        <dbReference type="ARBA" id="ARBA00007400"/>
    </source>
</evidence>
<dbReference type="Proteomes" id="UP000678228">
    <property type="component" value="Unassembled WGS sequence"/>
</dbReference>
<feature type="transmembrane region" description="Helical" evidence="3">
    <location>
        <begin position="40"/>
        <end position="61"/>
    </location>
</feature>
<dbReference type="EMBL" id="JAGKSQ010000001">
    <property type="protein sequence ID" value="MBP3950257.1"/>
    <property type="molecule type" value="Genomic_DNA"/>
</dbReference>
<feature type="transmembrane region" description="Helical" evidence="3">
    <location>
        <begin position="12"/>
        <end position="34"/>
    </location>
</feature>
<dbReference type="Pfam" id="PF01757">
    <property type="entry name" value="Acyl_transf_3"/>
    <property type="match status" value="1"/>
</dbReference>
<keyword evidence="3" id="KW-0812">Transmembrane</keyword>
<accession>A0A940WTP6</accession>
<keyword evidence="5" id="KW-0808">Transferase</keyword>
<feature type="transmembrane region" description="Helical" evidence="3">
    <location>
        <begin position="158"/>
        <end position="178"/>
    </location>
</feature>
<feature type="transmembrane region" description="Helical" evidence="3">
    <location>
        <begin position="288"/>
        <end position="308"/>
    </location>
</feature>
<dbReference type="PANTHER" id="PTHR37312">
    <property type="entry name" value="MEMBRANE-BOUND ACYLTRANSFERASE YKRP-RELATED"/>
    <property type="match status" value="1"/>
</dbReference>
<feature type="transmembrane region" description="Helical" evidence="3">
    <location>
        <begin position="185"/>
        <end position="205"/>
    </location>
</feature>
<keyword evidence="5" id="KW-0012">Acyltransferase</keyword>
<keyword evidence="3" id="KW-1133">Transmembrane helix</keyword>
<sequence>MNREPIIDNAKFFLIFFVVLGHLIQPFTAHLQAIDVLYQWIYLFHMPVFIFLSGLFAKGLSDRDNLAKLCKRLLIPYLIFHTFYTIYYIVLGIEGWGLTLLNPRWSLWFLLSLFCWNLLLIVFKRIPKGLSITLSVVLGVAIGYVEGIGQTLSLSRTFAFFPFFLLGYWLTAEHIVFLKEKVTKTVAVSFLGVVALAIYLLPSFSSNWLLASSAYEALGSPQIGGVIRIGIYLVSTLMAISILSLIPRGQFLFTKIGEKTLYIYLLHGIFIHFFRETGLLKIDNPLDLVGLVIISLVIVFILSSKPVLILSQPFIEGRATLFRETFARRSPRYGRSNGLRETNH</sequence>